<protein>
    <recommendedName>
        <fullName evidence="4">Toxin-antitoxin system YwqK family antitoxin</fullName>
    </recommendedName>
</protein>
<evidence type="ECO:0000313" key="2">
    <source>
        <dbReference type="EMBL" id="QDG53466.1"/>
    </source>
</evidence>
<evidence type="ECO:0008006" key="4">
    <source>
        <dbReference type="Google" id="ProtNLM"/>
    </source>
</evidence>
<keyword evidence="3" id="KW-1185">Reference proteome</keyword>
<dbReference type="PANTHER" id="PTHR33706:SF1">
    <property type="entry name" value="TPR REPEAT PROTEIN"/>
    <property type="match status" value="1"/>
</dbReference>
<evidence type="ECO:0000256" key="1">
    <source>
        <dbReference type="SAM" id="SignalP"/>
    </source>
</evidence>
<dbReference type="Proteomes" id="UP000315995">
    <property type="component" value="Chromosome"/>
</dbReference>
<dbReference type="AlphaFoldDB" id="A0A4Y6PYR5"/>
<dbReference type="PANTHER" id="PTHR33706">
    <property type="entry name" value="MORN VARIANT REPEAT PROTEIN"/>
    <property type="match status" value="1"/>
</dbReference>
<gene>
    <name evidence="2" type="ORF">FIV42_22785</name>
</gene>
<dbReference type="Pfam" id="PF07661">
    <property type="entry name" value="MORN_2"/>
    <property type="match status" value="3"/>
</dbReference>
<feature type="chain" id="PRO_5030106706" description="Toxin-antitoxin system YwqK family antitoxin" evidence="1">
    <location>
        <begin position="21"/>
        <end position="402"/>
    </location>
</feature>
<dbReference type="Gene3D" id="2.20.110.10">
    <property type="entry name" value="Histone H3 K4-specific methyltransferase SET7/9 N-terminal domain"/>
    <property type="match status" value="4"/>
</dbReference>
<organism evidence="2 3">
    <name type="scientific">Persicimonas caeni</name>
    <dbReference type="NCBI Taxonomy" id="2292766"/>
    <lineage>
        <taxon>Bacteria</taxon>
        <taxon>Deltaproteobacteria</taxon>
        <taxon>Bradymonadales</taxon>
        <taxon>Bradymonadaceae</taxon>
        <taxon>Persicimonas</taxon>
    </lineage>
</organism>
<dbReference type="SUPFAM" id="SSF82185">
    <property type="entry name" value="Histone H3 K4-specific methyltransferase SET7/9 N-terminal domain"/>
    <property type="match status" value="3"/>
</dbReference>
<evidence type="ECO:0000313" key="3">
    <source>
        <dbReference type="Proteomes" id="UP000315995"/>
    </source>
</evidence>
<sequence>MRRLSVLSVAVLLVSLLLPACVLNGTHTSEHFGYTDVDGETRRTSGKMTCDYVNGVPHGKCVVELRSGVTGKGTVERGLADGEWVWTDENGELMAKGSFVDDKPHGMWVYRNRRLKIGFTSREFAEAEGGWNNGKRSGTWTFVRTNGERIVANYTQGELDGRYEAYYASGQLERAGDYEAGDKVGVWKAFFPDGSLQTLTDRDAKKFERWTRPGYRRIEGTIYPSPRTVSLKSYKEWNKHLPLVRTVVKREKGPWRYGPKIDRQGREIAAWGEPCPEGTNLVGALGDELEQWCQLPAEDGLHKKHGPHWIWSTMNGRVISKGNYKNGERHGTWKTFWPTGGRWEVAEYVGGEKHGRYREYESDGRLKRQGDFKRGKRHGEWLYYNAAGQLEKKVEWANGKKR</sequence>
<proteinExistence type="predicted"/>
<dbReference type="InterPro" id="IPR011652">
    <property type="entry name" value="MORN_2"/>
</dbReference>
<accession>A0A5B8YCR6</accession>
<dbReference type="RefSeq" id="WP_141199922.1">
    <property type="nucleotide sequence ID" value="NZ_CP041186.1"/>
</dbReference>
<name>A0A4Y6PYR5_PERCE</name>
<dbReference type="OrthoDB" id="5319364at2"/>
<reference evidence="2 3" key="1">
    <citation type="submission" date="2019-06" db="EMBL/GenBank/DDBJ databases">
        <title>Persicimonas caeni gen. nov., sp. nov., a predatory bacterium isolated from solar saltern.</title>
        <authorList>
            <person name="Wang S."/>
        </authorList>
    </citation>
    <scope>NUCLEOTIDE SEQUENCE [LARGE SCALE GENOMIC DNA]</scope>
    <source>
        <strain evidence="2 3">YN101</strain>
    </source>
</reference>
<keyword evidence="1" id="KW-0732">Signal</keyword>
<feature type="signal peptide" evidence="1">
    <location>
        <begin position="1"/>
        <end position="20"/>
    </location>
</feature>
<dbReference type="EMBL" id="CP041186">
    <property type="protein sequence ID" value="QDG53466.1"/>
    <property type="molecule type" value="Genomic_DNA"/>
</dbReference>
<accession>A0A4Y6PYR5</accession>